<reference evidence="3 4" key="1">
    <citation type="submission" date="2018-12" db="EMBL/GenBank/DDBJ databases">
        <authorList>
            <consortium name="Pathogen Informatics"/>
        </authorList>
    </citation>
    <scope>NUCLEOTIDE SEQUENCE [LARGE SCALE GENOMIC DNA]</scope>
    <source>
        <strain evidence="3 4">NCTC10485</strain>
    </source>
</reference>
<proteinExistence type="predicted"/>
<name>A0A448IB39_MYCCI</name>
<dbReference type="Pfam" id="PF23213">
    <property type="entry name" value="DUF7065"/>
    <property type="match status" value="1"/>
</dbReference>
<keyword evidence="3" id="KW-0808">Transferase</keyword>
<accession>A0A448IB39</accession>
<dbReference type="InterPro" id="IPR055492">
    <property type="entry name" value="DUF7064"/>
</dbReference>
<sequence length="331" mass="35725">MTNSAPFTACQYGADAELTHDPAGISNYNESVYVNFVDPLGEVSALMRIGNRPTMGYSEATVQLTLPGGRIALRAGREPNETNDRWATQGLEIAVKEPTRTLEVNYRNTVALIDTPSLLAERGRQALKNAPSLECEIALTFEASVPLFTIAEDGDCTPGSSQIATDHYEQFGHVSGTVRVGSTTWTVDKATSFRDHSWGPREWASYNGEWLAAWLADGTAITAYGEIEPTGERASGGVVVTPDGVFHPIREYTVYTDYAGEATYSGRNTAVITADGLPTLVLDGSINHFVPVTQRTADRAARMGQMSVRYAGGQGGWGIAEFLRPLTPPAR</sequence>
<dbReference type="OrthoDB" id="115252at2"/>
<feature type="domain" description="DUF7065" evidence="2">
    <location>
        <begin position="11"/>
        <end position="201"/>
    </location>
</feature>
<dbReference type="Proteomes" id="UP000282551">
    <property type="component" value="Chromosome"/>
</dbReference>
<dbReference type="EMBL" id="LR134355">
    <property type="protein sequence ID" value="VEG49639.1"/>
    <property type="molecule type" value="Genomic_DNA"/>
</dbReference>
<organism evidence="3 4">
    <name type="scientific">Mycolicibacterium chitae</name>
    <name type="common">Mycobacterium chitae</name>
    <dbReference type="NCBI Taxonomy" id="1792"/>
    <lineage>
        <taxon>Bacteria</taxon>
        <taxon>Bacillati</taxon>
        <taxon>Actinomycetota</taxon>
        <taxon>Actinomycetes</taxon>
        <taxon>Mycobacteriales</taxon>
        <taxon>Mycobacteriaceae</taxon>
        <taxon>Mycolicibacterium</taxon>
    </lineage>
</organism>
<dbReference type="RefSeq" id="WP_126335296.1">
    <property type="nucleotide sequence ID" value="NZ_AP022604.1"/>
</dbReference>
<evidence type="ECO:0000313" key="4">
    <source>
        <dbReference type="Proteomes" id="UP000282551"/>
    </source>
</evidence>
<gene>
    <name evidence="3" type="ORF">NCTC10485_03950</name>
</gene>
<keyword evidence="4" id="KW-1185">Reference proteome</keyword>
<evidence type="ECO:0000259" key="1">
    <source>
        <dbReference type="Pfam" id="PF23212"/>
    </source>
</evidence>
<evidence type="ECO:0000313" key="3">
    <source>
        <dbReference type="EMBL" id="VEG49639.1"/>
    </source>
</evidence>
<dbReference type="AlphaFoldDB" id="A0A448IB39"/>
<dbReference type="InterPro" id="IPR055493">
    <property type="entry name" value="DUF7065"/>
</dbReference>
<dbReference type="GO" id="GO:0016740">
    <property type="term" value="F:transferase activity"/>
    <property type="evidence" value="ECO:0007669"/>
    <property type="project" value="UniProtKB-KW"/>
</dbReference>
<dbReference type="Pfam" id="PF23212">
    <property type="entry name" value="DUF7064"/>
    <property type="match status" value="1"/>
</dbReference>
<feature type="domain" description="DUF7064" evidence="1">
    <location>
        <begin position="203"/>
        <end position="324"/>
    </location>
</feature>
<protein>
    <submittedName>
        <fullName evidence="3">Aminoglycoside phosphotransferase</fullName>
    </submittedName>
</protein>
<evidence type="ECO:0000259" key="2">
    <source>
        <dbReference type="Pfam" id="PF23213"/>
    </source>
</evidence>
<dbReference type="SUPFAM" id="SSF159245">
    <property type="entry name" value="AttH-like"/>
    <property type="match status" value="1"/>
</dbReference>